<comment type="caution">
    <text evidence="3">The sequence shown here is derived from an EMBL/GenBank/DDBJ whole genome shotgun (WGS) entry which is preliminary data.</text>
</comment>
<evidence type="ECO:0000256" key="1">
    <source>
        <dbReference type="SAM" id="MobiDB-lite"/>
    </source>
</evidence>
<feature type="region of interest" description="Disordered" evidence="1">
    <location>
        <begin position="72"/>
        <end position="97"/>
    </location>
</feature>
<protein>
    <submittedName>
        <fullName evidence="3">Uncharacterized protein</fullName>
    </submittedName>
</protein>
<feature type="transmembrane region" description="Helical" evidence="2">
    <location>
        <begin position="25"/>
        <end position="45"/>
    </location>
</feature>
<dbReference type="AlphaFoldDB" id="A0A0G0QU40"/>
<organism evidence="3 4">
    <name type="scientific">Candidatus Woesebacteria bacterium GW2011_GWA1_39_21b</name>
    <dbReference type="NCBI Taxonomy" id="1618551"/>
    <lineage>
        <taxon>Bacteria</taxon>
        <taxon>Candidatus Woeseibacteriota</taxon>
    </lineage>
</organism>
<gene>
    <name evidence="3" type="ORF">UT40_C0009G0025</name>
</gene>
<dbReference type="PATRIC" id="fig|1618551.3.peg.492"/>
<keyword evidence="2" id="KW-0812">Transmembrane</keyword>
<keyword evidence="2" id="KW-0472">Membrane</keyword>
<dbReference type="EMBL" id="LBWQ01000009">
    <property type="protein sequence ID" value="KKR13860.1"/>
    <property type="molecule type" value="Genomic_DNA"/>
</dbReference>
<dbReference type="Proteomes" id="UP000034690">
    <property type="component" value="Unassembled WGS sequence"/>
</dbReference>
<accession>A0A0G0QU40</accession>
<name>A0A0G0QU40_9BACT</name>
<evidence type="ECO:0000313" key="3">
    <source>
        <dbReference type="EMBL" id="KKR13860.1"/>
    </source>
</evidence>
<evidence type="ECO:0000313" key="4">
    <source>
        <dbReference type="Proteomes" id="UP000034690"/>
    </source>
</evidence>
<feature type="compositionally biased region" description="Polar residues" evidence="1">
    <location>
        <begin position="86"/>
        <end position="97"/>
    </location>
</feature>
<proteinExistence type="predicted"/>
<sequence>MNPRQVEIFGTCSLLNKKPFMQNKITIIAVIVIILSLGIISAIVYKQRATIIDSSLKAGQAIIEFFPLGESKKPTWSSTSTKDGLSPSSDNTNTGFDNSNMFNKPAWEKITNLPIVGASVLNLSQASNTAIYLEKETGNIFMLKNGVGEPIRISNVTILEVFDVYFGLNKNKNIGAIVRFPKDNQLESILLTIDLGKQSNSTTSDSLPIITKQALKTSIIAYAVSPKKDQVLYLEDLGNRVAVYVTDFSFKNSQIIKVLPFKDWLISWPEENTAVFQTKTNSQSVGSLYYLSLKNKSFRRVGNGILGFTVNANPDVKKIVYSVSTGNSFDFIYRELASGKSNTFTPKTLPEKCLWFDSQALVCAVAERLPKATYPDDWYKGKLSFKDNLWIYYGESGKSSRLYDLVGENSNLDLLPQARDGLNNFYFTDKTTGILYRLNGGRIFEP</sequence>
<reference evidence="3 4" key="1">
    <citation type="journal article" date="2015" name="Nature">
        <title>rRNA introns, odd ribosomes, and small enigmatic genomes across a large radiation of phyla.</title>
        <authorList>
            <person name="Brown C.T."/>
            <person name="Hug L.A."/>
            <person name="Thomas B.C."/>
            <person name="Sharon I."/>
            <person name="Castelle C.J."/>
            <person name="Singh A."/>
            <person name="Wilkins M.J."/>
            <person name="Williams K.H."/>
            <person name="Banfield J.F."/>
        </authorList>
    </citation>
    <scope>NUCLEOTIDE SEQUENCE [LARGE SCALE GENOMIC DNA]</scope>
</reference>
<dbReference type="SUPFAM" id="SSF69304">
    <property type="entry name" value="Tricorn protease N-terminal domain"/>
    <property type="match status" value="1"/>
</dbReference>
<evidence type="ECO:0000256" key="2">
    <source>
        <dbReference type="SAM" id="Phobius"/>
    </source>
</evidence>
<keyword evidence="2" id="KW-1133">Transmembrane helix</keyword>